<sequence length="198" mass="22719">MTDVDVKPFRERIRGYSEQTLPFELGRCPNCDRISMYVCCNCKKWYCSTECAHDHLSRNDGSACIGRKMSFGEEGASASIETKHNSYQINEQYSELEGSNQHPESRGAQHDIYQTVNKYSLEEDQRSGSRGSQQSINTELRDQRGNNKTSKGRSGYSDGFDDERISKQRKDGMLTVKKYFDVFFHCLKFSENGTKDLI</sequence>
<evidence type="ECO:0000313" key="3">
    <source>
        <dbReference type="Proteomes" id="UP000015103"/>
    </source>
</evidence>
<dbReference type="EMBL" id="ACPB03015326">
    <property type="status" value="NOT_ANNOTATED_CDS"/>
    <property type="molecule type" value="Genomic_DNA"/>
</dbReference>
<name>T1HUJ6_RHOPR</name>
<proteinExistence type="predicted"/>
<dbReference type="InParanoid" id="T1HUJ6"/>
<evidence type="ECO:0008006" key="4">
    <source>
        <dbReference type="Google" id="ProtNLM"/>
    </source>
</evidence>
<dbReference type="Proteomes" id="UP000015103">
    <property type="component" value="Unassembled WGS sequence"/>
</dbReference>
<feature type="region of interest" description="Disordered" evidence="1">
    <location>
        <begin position="120"/>
        <end position="164"/>
    </location>
</feature>
<protein>
    <recommendedName>
        <fullName evidence="4">HIT-type domain-containing protein</fullName>
    </recommendedName>
</protein>
<organism evidence="2 3">
    <name type="scientific">Rhodnius prolixus</name>
    <name type="common">Triatomid bug</name>
    <dbReference type="NCBI Taxonomy" id="13249"/>
    <lineage>
        <taxon>Eukaryota</taxon>
        <taxon>Metazoa</taxon>
        <taxon>Ecdysozoa</taxon>
        <taxon>Arthropoda</taxon>
        <taxon>Hexapoda</taxon>
        <taxon>Insecta</taxon>
        <taxon>Pterygota</taxon>
        <taxon>Neoptera</taxon>
        <taxon>Paraneoptera</taxon>
        <taxon>Hemiptera</taxon>
        <taxon>Heteroptera</taxon>
        <taxon>Panheteroptera</taxon>
        <taxon>Cimicomorpha</taxon>
        <taxon>Reduviidae</taxon>
        <taxon>Triatominae</taxon>
        <taxon>Rhodnius</taxon>
    </lineage>
</organism>
<dbReference type="AlphaFoldDB" id="T1HUJ6"/>
<keyword evidence="3" id="KW-1185">Reference proteome</keyword>
<evidence type="ECO:0000313" key="2">
    <source>
        <dbReference type="EnsemblMetazoa" id="RPRC007716-PA"/>
    </source>
</evidence>
<dbReference type="HOGENOM" id="CLU_1379686_0_0_1"/>
<accession>T1HUJ6</accession>
<dbReference type="VEuPathDB" id="VectorBase:RPRC007716"/>
<evidence type="ECO:0000256" key="1">
    <source>
        <dbReference type="SAM" id="MobiDB-lite"/>
    </source>
</evidence>
<dbReference type="EnsemblMetazoa" id="RPRC007716-RA">
    <property type="protein sequence ID" value="RPRC007716-PA"/>
    <property type="gene ID" value="RPRC007716"/>
</dbReference>
<reference evidence="2" key="1">
    <citation type="submission" date="2015-05" db="UniProtKB">
        <authorList>
            <consortium name="EnsemblMetazoa"/>
        </authorList>
    </citation>
    <scope>IDENTIFICATION</scope>
</reference>